<dbReference type="SMART" id="SM00342">
    <property type="entry name" value="HTH_ARAC"/>
    <property type="match status" value="1"/>
</dbReference>
<protein>
    <recommendedName>
        <fullName evidence="4">HTH araC/xylS-type domain-containing protein</fullName>
    </recommendedName>
</protein>
<dbReference type="PANTHER" id="PTHR43280:SF2">
    <property type="entry name" value="HTH-TYPE TRANSCRIPTIONAL REGULATOR EXSA"/>
    <property type="match status" value="1"/>
</dbReference>
<dbReference type="PANTHER" id="PTHR43280">
    <property type="entry name" value="ARAC-FAMILY TRANSCRIPTIONAL REGULATOR"/>
    <property type="match status" value="1"/>
</dbReference>
<accession>A0A069CX85</accession>
<dbReference type="AlphaFoldDB" id="A0A069CX85"/>
<dbReference type="Gene3D" id="1.10.10.60">
    <property type="entry name" value="Homeodomain-like"/>
    <property type="match status" value="1"/>
</dbReference>
<evidence type="ECO:0000256" key="2">
    <source>
        <dbReference type="ARBA" id="ARBA00023125"/>
    </source>
</evidence>
<evidence type="ECO:0000259" key="4">
    <source>
        <dbReference type="PROSITE" id="PS01124"/>
    </source>
</evidence>
<dbReference type="InterPro" id="IPR018060">
    <property type="entry name" value="HTH_AraC"/>
</dbReference>
<evidence type="ECO:0000313" key="5">
    <source>
        <dbReference type="EMBL" id="GAK35193.1"/>
    </source>
</evidence>
<dbReference type="Proteomes" id="UP000027601">
    <property type="component" value="Unassembled WGS sequence"/>
</dbReference>
<evidence type="ECO:0000313" key="6">
    <source>
        <dbReference type="Proteomes" id="UP000027601"/>
    </source>
</evidence>
<reference evidence="5 6" key="1">
    <citation type="journal article" date="2015" name="Microbes Environ.">
        <title>Distribution and evolution of nitrogen fixation genes in the phylum bacteroidetes.</title>
        <authorList>
            <person name="Inoue J."/>
            <person name="Oshima K."/>
            <person name="Suda W."/>
            <person name="Sakamoto M."/>
            <person name="Iino T."/>
            <person name="Noda S."/>
            <person name="Hongoh Y."/>
            <person name="Hattori M."/>
            <person name="Ohkuma M."/>
        </authorList>
    </citation>
    <scope>NUCLEOTIDE SEQUENCE [LARGE SCALE GENOMIC DNA]</scope>
    <source>
        <strain evidence="5 6">JCM 15093</strain>
    </source>
</reference>
<comment type="caution">
    <text evidence="5">The sequence shown here is derived from an EMBL/GenBank/DDBJ whole genome shotgun (WGS) entry which is preliminary data.</text>
</comment>
<dbReference type="RefSeq" id="WP_226992419.1">
    <property type="nucleotide sequence ID" value="NZ_ATZI01000001.1"/>
</dbReference>
<evidence type="ECO:0000256" key="1">
    <source>
        <dbReference type="ARBA" id="ARBA00023015"/>
    </source>
</evidence>
<dbReference type="GO" id="GO:0003700">
    <property type="term" value="F:DNA-binding transcription factor activity"/>
    <property type="evidence" value="ECO:0007669"/>
    <property type="project" value="InterPro"/>
</dbReference>
<keyword evidence="1" id="KW-0805">Transcription regulation</keyword>
<dbReference type="EMBL" id="BAJS01000001">
    <property type="protein sequence ID" value="GAK35193.1"/>
    <property type="molecule type" value="Genomic_DNA"/>
</dbReference>
<name>A0A069CX85_9BACE</name>
<dbReference type="Pfam" id="PF12833">
    <property type="entry name" value="HTH_18"/>
    <property type="match status" value="1"/>
</dbReference>
<sequence>MKLTCDYRDPDISLNMLAASLCTNRTTLSCALHELGYVSFSAYINSLRIEEFIQRVRSKESTNYQDIFYDVGFRSRATALRNFKQYTGKTPSEYFSN</sequence>
<keyword evidence="3" id="KW-0804">Transcription</keyword>
<keyword evidence="6" id="KW-1185">Reference proteome</keyword>
<gene>
    <name evidence="5" type="ORF">JCM15093_272</name>
</gene>
<dbReference type="STRING" id="1121097.GCA_000428125_00286"/>
<dbReference type="eggNOG" id="COG2207">
    <property type="taxonomic scope" value="Bacteria"/>
</dbReference>
<keyword evidence="2" id="KW-0238">DNA-binding</keyword>
<dbReference type="SUPFAM" id="SSF46689">
    <property type="entry name" value="Homeodomain-like"/>
    <property type="match status" value="1"/>
</dbReference>
<feature type="domain" description="HTH araC/xylS-type" evidence="4">
    <location>
        <begin position="1"/>
        <end position="97"/>
    </location>
</feature>
<dbReference type="GO" id="GO:0043565">
    <property type="term" value="F:sequence-specific DNA binding"/>
    <property type="evidence" value="ECO:0007669"/>
    <property type="project" value="InterPro"/>
</dbReference>
<proteinExistence type="predicted"/>
<organism evidence="5 6">
    <name type="scientific">Bacteroides graminisolvens DSM 19988 = JCM 15093</name>
    <dbReference type="NCBI Taxonomy" id="1121097"/>
    <lineage>
        <taxon>Bacteria</taxon>
        <taxon>Pseudomonadati</taxon>
        <taxon>Bacteroidota</taxon>
        <taxon>Bacteroidia</taxon>
        <taxon>Bacteroidales</taxon>
        <taxon>Bacteroidaceae</taxon>
        <taxon>Bacteroides</taxon>
    </lineage>
</organism>
<evidence type="ECO:0000256" key="3">
    <source>
        <dbReference type="ARBA" id="ARBA00023163"/>
    </source>
</evidence>
<dbReference type="InterPro" id="IPR009057">
    <property type="entry name" value="Homeodomain-like_sf"/>
</dbReference>
<dbReference type="PROSITE" id="PS01124">
    <property type="entry name" value="HTH_ARAC_FAMILY_2"/>
    <property type="match status" value="1"/>
</dbReference>